<organism evidence="4 5">
    <name type="scientific">Plastoroseomonas hellenica</name>
    <dbReference type="NCBI Taxonomy" id="2687306"/>
    <lineage>
        <taxon>Bacteria</taxon>
        <taxon>Pseudomonadati</taxon>
        <taxon>Pseudomonadota</taxon>
        <taxon>Alphaproteobacteria</taxon>
        <taxon>Acetobacterales</taxon>
        <taxon>Acetobacteraceae</taxon>
        <taxon>Plastoroseomonas</taxon>
    </lineage>
</organism>
<dbReference type="Pfam" id="PF03061">
    <property type="entry name" value="4HBT"/>
    <property type="match status" value="1"/>
</dbReference>
<dbReference type="InterPro" id="IPR039298">
    <property type="entry name" value="ACOT13"/>
</dbReference>
<sequence length="148" mass="16206">MPQDTDSTGASRRPAFDPIAAGWQELPERGFPVHVGTFYVKQAEAGWRYGFVAEPRHANVGGVVHGGMLMTFMDDMLGVTVWQAVERQPVSTIQLNSGFVSPARPGDFVECVPELQRVTRSVVFIRGELFVGGRLVMSADGVWKVLGK</sequence>
<dbReference type="InterPro" id="IPR006683">
    <property type="entry name" value="Thioestr_dom"/>
</dbReference>
<reference evidence="5" key="1">
    <citation type="journal article" date="2021" name="Syst. Appl. Microbiol.">
        <title>Roseomonas hellenica sp. nov., isolated from roots of wild-growing Alkanna tinctoria.</title>
        <authorList>
            <person name="Rat A."/>
            <person name="Naranjo H.D."/>
            <person name="Lebbe L."/>
            <person name="Cnockaert M."/>
            <person name="Krigas N."/>
            <person name="Grigoriadou K."/>
            <person name="Maloupa E."/>
            <person name="Willems A."/>
        </authorList>
    </citation>
    <scope>NUCLEOTIDE SEQUENCE [LARGE SCALE GENOMIC DNA]</scope>
    <source>
        <strain evidence="5">LMG 31523</strain>
    </source>
</reference>
<dbReference type="Gene3D" id="3.10.129.10">
    <property type="entry name" value="Hotdog Thioesterase"/>
    <property type="match status" value="1"/>
</dbReference>
<evidence type="ECO:0000256" key="1">
    <source>
        <dbReference type="ARBA" id="ARBA00008324"/>
    </source>
</evidence>
<accession>A0ABS5F7I1</accession>
<dbReference type="EMBL" id="JAAGBB010000059">
    <property type="protein sequence ID" value="MBR0668519.1"/>
    <property type="molecule type" value="Genomic_DNA"/>
</dbReference>
<dbReference type="Proteomes" id="UP001196870">
    <property type="component" value="Unassembled WGS sequence"/>
</dbReference>
<dbReference type="RefSeq" id="WP_211856293.1">
    <property type="nucleotide sequence ID" value="NZ_JAAGBB010000059.1"/>
</dbReference>
<dbReference type="InterPro" id="IPR029069">
    <property type="entry name" value="HotDog_dom_sf"/>
</dbReference>
<name>A0ABS5F7I1_9PROT</name>
<gene>
    <name evidence="4" type="ORF">GXW71_29470</name>
</gene>
<evidence type="ECO:0000259" key="3">
    <source>
        <dbReference type="Pfam" id="PF03061"/>
    </source>
</evidence>
<dbReference type="PANTHER" id="PTHR21660">
    <property type="entry name" value="THIOESTERASE SUPERFAMILY MEMBER-RELATED"/>
    <property type="match status" value="1"/>
</dbReference>
<comment type="similarity">
    <text evidence="1">Belongs to the thioesterase PaaI family.</text>
</comment>
<evidence type="ECO:0000313" key="4">
    <source>
        <dbReference type="EMBL" id="MBR0668519.1"/>
    </source>
</evidence>
<dbReference type="CDD" id="cd03443">
    <property type="entry name" value="PaaI_thioesterase"/>
    <property type="match status" value="1"/>
</dbReference>
<dbReference type="PANTHER" id="PTHR21660:SF1">
    <property type="entry name" value="ACYL-COENZYME A THIOESTERASE 13"/>
    <property type="match status" value="1"/>
</dbReference>
<proteinExistence type="inferred from homology"/>
<dbReference type="SUPFAM" id="SSF54637">
    <property type="entry name" value="Thioesterase/thiol ester dehydrase-isomerase"/>
    <property type="match status" value="1"/>
</dbReference>
<comment type="caution">
    <text evidence="4">The sequence shown here is derived from an EMBL/GenBank/DDBJ whole genome shotgun (WGS) entry which is preliminary data.</text>
</comment>
<protein>
    <submittedName>
        <fullName evidence="4">PaaI family thioesterase</fullName>
    </submittedName>
</protein>
<keyword evidence="5" id="KW-1185">Reference proteome</keyword>
<evidence type="ECO:0000313" key="5">
    <source>
        <dbReference type="Proteomes" id="UP001196870"/>
    </source>
</evidence>
<feature type="domain" description="Thioesterase" evidence="3">
    <location>
        <begin position="61"/>
        <end position="134"/>
    </location>
</feature>
<keyword evidence="2" id="KW-0378">Hydrolase</keyword>
<evidence type="ECO:0000256" key="2">
    <source>
        <dbReference type="ARBA" id="ARBA00022801"/>
    </source>
</evidence>